<dbReference type="InterPro" id="IPR005331">
    <property type="entry name" value="Sulfotransferase"/>
</dbReference>
<proteinExistence type="inferred from homology"/>
<keyword evidence="6" id="KW-1133">Transmembrane helix</keyword>
<dbReference type="InterPro" id="IPR027417">
    <property type="entry name" value="P-loop_NTPase"/>
</dbReference>
<dbReference type="EC" id="2.8.2.-" evidence="9"/>
<dbReference type="Gene3D" id="3.40.50.300">
    <property type="entry name" value="P-loop containing nucleotide triphosphate hydrolases"/>
    <property type="match status" value="1"/>
</dbReference>
<evidence type="ECO:0000256" key="5">
    <source>
        <dbReference type="ARBA" id="ARBA00022968"/>
    </source>
</evidence>
<evidence type="ECO:0000256" key="2">
    <source>
        <dbReference type="ARBA" id="ARBA00010109"/>
    </source>
</evidence>
<dbReference type="FunFam" id="3.40.50.300:FF:001933">
    <property type="entry name" value="Heparan-sulfate 6-O-sulfotransferase"/>
    <property type="match status" value="1"/>
</dbReference>
<dbReference type="GO" id="GO:0017095">
    <property type="term" value="F:heparan sulfate 6-sulfotransferase activity"/>
    <property type="evidence" value="ECO:0007669"/>
    <property type="project" value="TreeGrafter"/>
</dbReference>
<comment type="catalytic activity">
    <reaction evidence="9">
        <text>alpha-D-glucosaminyl-[heparan sulfate](n) + 3'-phosphoadenylyl sulfate = 6-sulfo-alpha-D-glucosaminyl-[heparan sulfate](n) + adenosine 3',5'-bisphosphate + H(+)</text>
        <dbReference type="Rhea" id="RHEA:56604"/>
        <dbReference type="Rhea" id="RHEA-COMP:9830"/>
        <dbReference type="Rhea" id="RHEA-COMP:14621"/>
        <dbReference type="ChEBI" id="CHEBI:15378"/>
        <dbReference type="ChEBI" id="CHEBI:58339"/>
        <dbReference type="ChEBI" id="CHEBI:58343"/>
        <dbReference type="ChEBI" id="CHEBI:58388"/>
        <dbReference type="ChEBI" id="CHEBI:140604"/>
    </reaction>
</comment>
<organism evidence="11 12">
    <name type="scientific">Cricetulus griseus</name>
    <name type="common">Chinese hamster</name>
    <name type="synonym">Cricetulus barabensis griseus</name>
    <dbReference type="NCBI Taxonomy" id="10029"/>
    <lineage>
        <taxon>Eukaryota</taxon>
        <taxon>Metazoa</taxon>
        <taxon>Chordata</taxon>
        <taxon>Craniata</taxon>
        <taxon>Vertebrata</taxon>
        <taxon>Euteleostomi</taxon>
        <taxon>Mammalia</taxon>
        <taxon>Eutheria</taxon>
        <taxon>Euarchontoglires</taxon>
        <taxon>Glires</taxon>
        <taxon>Rodentia</taxon>
        <taxon>Myomorpha</taxon>
        <taxon>Muroidea</taxon>
        <taxon>Cricetidae</taxon>
        <taxon>Cricetinae</taxon>
        <taxon>Cricetulus</taxon>
    </lineage>
</organism>
<feature type="region of interest" description="Disordered" evidence="10">
    <location>
        <begin position="1"/>
        <end position="49"/>
    </location>
</feature>
<comment type="subcellular location">
    <subcellularLocation>
        <location evidence="1 9">Membrane</location>
        <topology evidence="1 9">Single-pass type II membrane protein</topology>
    </subcellularLocation>
</comment>
<keyword evidence="8" id="KW-0325">Glycoprotein</keyword>
<feature type="compositionally biased region" description="Acidic residues" evidence="10">
    <location>
        <begin position="26"/>
        <end position="42"/>
    </location>
</feature>
<dbReference type="AlphaFoldDB" id="A0A061IN83"/>
<comment type="function">
    <text evidence="9">6-O-sulfation enzyme which catalyzes the transfer of sulfate from 3'-phosphoadenosine 5'-phosphosulfate (PAPS) to position 6 of the N-sulfoglucosamine residue (GlcNS) of heparan sulfate.</text>
</comment>
<evidence type="ECO:0000256" key="1">
    <source>
        <dbReference type="ARBA" id="ARBA00004606"/>
    </source>
</evidence>
<evidence type="ECO:0000256" key="8">
    <source>
        <dbReference type="ARBA" id="ARBA00023180"/>
    </source>
</evidence>
<evidence type="ECO:0000256" key="3">
    <source>
        <dbReference type="ARBA" id="ARBA00022679"/>
    </source>
</evidence>
<evidence type="ECO:0000256" key="6">
    <source>
        <dbReference type="ARBA" id="ARBA00022989"/>
    </source>
</evidence>
<dbReference type="PANTHER" id="PTHR12812:SF3">
    <property type="entry name" value="HEPARAN-SULFATE 6-O-SULFOTRANSFERASE 3"/>
    <property type="match status" value="1"/>
</dbReference>
<dbReference type="InterPro" id="IPR010635">
    <property type="entry name" value="Heparan_SO4-6-sulfoTrfase"/>
</dbReference>
<keyword evidence="3 9" id="KW-0808">Transferase</keyword>
<dbReference type="PANTHER" id="PTHR12812">
    <property type="entry name" value="HEPARAN SULFATE 6-O-SULFOTRANSFERASE 3"/>
    <property type="match status" value="1"/>
</dbReference>
<evidence type="ECO:0000256" key="7">
    <source>
        <dbReference type="ARBA" id="ARBA00023136"/>
    </source>
</evidence>
<evidence type="ECO:0000313" key="11">
    <source>
        <dbReference type="EMBL" id="ERE89469.1"/>
    </source>
</evidence>
<accession>A0A061IN83</accession>
<keyword evidence="7 9" id="KW-0472">Membrane</keyword>
<sequence length="440" mass="48214">MPLLRASRKLGTNANPKKAKAWTLSAEEDDDDDEEEEPDPEAPENGSLPRFVPRFNFTLKDLTRFVDFNIKGRDVIVFLHIQKTGGTTFGRHLVKNIRLEQPCSCKAGQKKCTCHRPGKKETWLFSRFSTGWSCGLHADWTELTNCVPAIMEKKDCPRNHSHTSMLQFYNIPGLISMGSGTNYDFKGRCHRGENGYHEIFTHNRGGYLRQRRDVSHQQERASAKGILYKAADRKGTGLFRKDVAQLLNSWLRRIVKANAESWCLHCAVSPLCSVLSVWCPRCAVSSLCSVLAAVPPLCSVPTVQCPRCAVLLTVRCSSLCNVPLCAVLLTVQCSSLCSVLTVQCSSLYSVPHCAVSSLCRVQIIRNTGTLGNTVANDMAELADMANMTNMVDMANDVAIVTDVDDGVANMADVANGVADDVANVADVASNVADVDNDVAV</sequence>
<evidence type="ECO:0000313" key="12">
    <source>
        <dbReference type="Proteomes" id="UP000030759"/>
    </source>
</evidence>
<dbReference type="GO" id="GO:0016020">
    <property type="term" value="C:membrane"/>
    <property type="evidence" value="ECO:0007669"/>
    <property type="project" value="UniProtKB-SubCell"/>
</dbReference>
<dbReference type="EMBL" id="KE664710">
    <property type="protein sequence ID" value="ERE89469.1"/>
    <property type="molecule type" value="Genomic_DNA"/>
</dbReference>
<keyword evidence="5 9" id="KW-0735">Signal-anchor</keyword>
<evidence type="ECO:0000256" key="4">
    <source>
        <dbReference type="ARBA" id="ARBA00022692"/>
    </source>
</evidence>
<reference evidence="12" key="1">
    <citation type="journal article" date="2013" name="Nat. Biotechnol.">
        <title>Chinese hamster genome sequenced from sorted chromosomes.</title>
        <authorList>
            <person name="Brinkrolf K."/>
            <person name="Rupp O."/>
            <person name="Laux H."/>
            <person name="Kollin F."/>
            <person name="Ernst W."/>
            <person name="Linke B."/>
            <person name="Kofler R."/>
            <person name="Romand S."/>
            <person name="Hesse F."/>
            <person name="Budach W.E."/>
            <person name="Galosy S."/>
            <person name="Muller D."/>
            <person name="Noll T."/>
            <person name="Wienberg J."/>
            <person name="Jostock T."/>
            <person name="Leonard M."/>
            <person name="Grillari J."/>
            <person name="Tauch A."/>
            <person name="Goesmann A."/>
            <person name="Helk B."/>
            <person name="Mott J.E."/>
            <person name="Puhler A."/>
            <person name="Borth N."/>
        </authorList>
    </citation>
    <scope>NUCLEOTIDE SEQUENCE [LARGE SCALE GENOMIC DNA]</scope>
    <source>
        <strain evidence="12">17A/GY</strain>
    </source>
</reference>
<evidence type="ECO:0000256" key="9">
    <source>
        <dbReference type="RuleBase" id="RU364122"/>
    </source>
</evidence>
<dbReference type="Proteomes" id="UP000030759">
    <property type="component" value="Unassembled WGS sequence"/>
</dbReference>
<keyword evidence="4" id="KW-0812">Transmembrane</keyword>
<protein>
    <recommendedName>
        <fullName evidence="9">Heparan-sulfate 6-O-sulfotransferase</fullName>
        <ecNumber evidence="9">2.8.2.-</ecNumber>
    </recommendedName>
</protein>
<dbReference type="Pfam" id="PF03567">
    <property type="entry name" value="Sulfotransfer_2"/>
    <property type="match status" value="1"/>
</dbReference>
<comment type="similarity">
    <text evidence="2 9">Belongs to the sulfotransferase 6 family.</text>
</comment>
<evidence type="ECO:0000256" key="10">
    <source>
        <dbReference type="SAM" id="MobiDB-lite"/>
    </source>
</evidence>
<gene>
    <name evidence="11" type="ORF">H671_1g2315</name>
</gene>
<name>A0A061IN83_CRIGR</name>